<accession>A0A8C7K9J3</accession>
<dbReference type="PANTHER" id="PTHR18871:SF2">
    <property type="entry name" value="CENTROSOMAL PROTEIN OF 112 KDA"/>
    <property type="match status" value="1"/>
</dbReference>
<evidence type="ECO:0000259" key="3">
    <source>
        <dbReference type="Pfam" id="PF14846"/>
    </source>
</evidence>
<feature type="domain" description="DUF4485" evidence="3">
    <location>
        <begin position="11"/>
        <end position="96"/>
    </location>
</feature>
<feature type="coiled-coil region" evidence="1">
    <location>
        <begin position="291"/>
        <end position="318"/>
    </location>
</feature>
<feature type="compositionally biased region" description="Basic and acidic residues" evidence="2">
    <location>
        <begin position="173"/>
        <end position="186"/>
    </location>
</feature>
<evidence type="ECO:0000256" key="1">
    <source>
        <dbReference type="SAM" id="Coils"/>
    </source>
</evidence>
<proteinExistence type="predicted"/>
<evidence type="ECO:0000313" key="5">
    <source>
        <dbReference type="Proteomes" id="UP000694557"/>
    </source>
</evidence>
<keyword evidence="1" id="KW-0175">Coiled coil</keyword>
<keyword evidence="5" id="KW-1185">Reference proteome</keyword>
<dbReference type="InterPro" id="IPR055310">
    <property type="entry name" value="CEP112"/>
</dbReference>
<organism evidence="4 5">
    <name type="scientific">Oncorhynchus kisutch</name>
    <name type="common">Coho salmon</name>
    <name type="synonym">Salmo kisutch</name>
    <dbReference type="NCBI Taxonomy" id="8019"/>
    <lineage>
        <taxon>Eukaryota</taxon>
        <taxon>Metazoa</taxon>
        <taxon>Chordata</taxon>
        <taxon>Craniata</taxon>
        <taxon>Vertebrata</taxon>
        <taxon>Euteleostomi</taxon>
        <taxon>Actinopterygii</taxon>
        <taxon>Neopterygii</taxon>
        <taxon>Teleostei</taxon>
        <taxon>Protacanthopterygii</taxon>
        <taxon>Salmoniformes</taxon>
        <taxon>Salmonidae</taxon>
        <taxon>Salmoninae</taxon>
        <taxon>Oncorhynchus</taxon>
    </lineage>
</organism>
<dbReference type="Proteomes" id="UP000694557">
    <property type="component" value="Unassembled WGS sequence"/>
</dbReference>
<dbReference type="AlphaFoldDB" id="A0A8C7K9J3"/>
<feature type="region of interest" description="Disordered" evidence="2">
    <location>
        <begin position="140"/>
        <end position="196"/>
    </location>
</feature>
<dbReference type="Ensembl" id="ENSOKIT00005104924.1">
    <property type="protein sequence ID" value="ENSOKIP00005097905.1"/>
    <property type="gene ID" value="ENSOKIG00005042901.1"/>
</dbReference>
<dbReference type="GeneTree" id="ENSGT00390000006544"/>
<sequence length="866" mass="100874">MNKQEETWEKLDSEFDHHLVDMKPYVLKLPHKTERQLCALWIKKLCDPGVSGSGLMGRKNRNMYARLLLHMLRRGVLEGPFSHKPESGSLKTLPTYMSIYFDEPLCGRGLEQSTAGLPDWVTGELGQGDDSWDSLLRERARSSPTAYSNTHRRRRLYEEMSPSRPLASSPVKRSSEDHNKGVDGHRKPVVPSTDDSDLEARLNSWNLGIENPRYLRENPIPLSPIFLKSSLKNSAGTDEQTPVARQEKEAEMKTKVLEAKHQEEKLKMQQKHDADVQKILDRKNGEIDELKTMYRAKHKESEESVRKLEKKVQSMVRESQVIRESKEKQIGELKKMSDQSTDSLKNEWEKKLHAAVAGMEQEKFDLQKKQTENIQVLLEDTNQRLAKMEAEYGAQTQATDQTVRELELRVKQLSVEVENGNVLRQKVTQEKGQLEIHIATISSELQEANRQRVSLLREKEQQSEQHEDTLQKLQTKHEADISHFQQEHTLSAAKASDVIEDLEQTVAQLRQQLQDSEHRRLKQLRDTENKLQQEKADLQHHCEKKVRALHNEAEKEREETKKKISELEESLKEKEEQLGRERECQRQQTQQAENALEHFKKQVEISSEKTYANMKLQMDKVEEDLTRSKSLREKQAKEFSYQVEELKQKYEQQVISNLEEQVSSLRDELQQAHSQRKQQLLELGVLREEERQRAAQDQEASLGRLRAEMDHICLELETSHKAERQLAQEKLIAELQTSVCGAKEEGLRQQQEKERQLNEATARWDDERRQMSRHTDTKNKVLQEKVENLQRQLHSSEKKLLNKELENQEQVTVVLQECAMKMKGLMPAELRQELEDTISSLKSQVNFLQKRASVLQEDLDACRSRR</sequence>
<evidence type="ECO:0000256" key="2">
    <source>
        <dbReference type="SAM" id="MobiDB-lite"/>
    </source>
</evidence>
<gene>
    <name evidence="4" type="primary">CEP112</name>
    <name evidence="4" type="synonym">cep112</name>
</gene>
<reference evidence="4" key="1">
    <citation type="submission" date="2025-08" db="UniProtKB">
        <authorList>
            <consortium name="Ensembl"/>
        </authorList>
    </citation>
    <scope>IDENTIFICATION</scope>
</reference>
<feature type="region of interest" description="Disordered" evidence="2">
    <location>
        <begin position="745"/>
        <end position="781"/>
    </location>
</feature>
<protein>
    <submittedName>
        <fullName evidence="4">Centrosomal protein 112</fullName>
    </submittedName>
</protein>
<name>A0A8C7K9J3_ONCKI</name>
<feature type="coiled-coil region" evidence="1">
    <location>
        <begin position="655"/>
        <end position="682"/>
    </location>
</feature>
<reference evidence="4" key="2">
    <citation type="submission" date="2025-09" db="UniProtKB">
        <authorList>
            <consortium name="Ensembl"/>
        </authorList>
    </citation>
    <scope>IDENTIFICATION</scope>
</reference>
<evidence type="ECO:0000313" key="4">
    <source>
        <dbReference type="Ensembl" id="ENSOKIP00005097905.1"/>
    </source>
</evidence>
<feature type="region of interest" description="Disordered" evidence="2">
    <location>
        <begin position="572"/>
        <end position="593"/>
    </location>
</feature>
<dbReference type="Pfam" id="PF14846">
    <property type="entry name" value="DUF4485"/>
    <property type="match status" value="1"/>
</dbReference>
<dbReference type="InterPro" id="IPR027831">
    <property type="entry name" value="DUF4485"/>
</dbReference>
<feature type="coiled-coil region" evidence="1">
    <location>
        <begin position="371"/>
        <end position="398"/>
    </location>
</feature>
<feature type="compositionally biased region" description="Basic and acidic residues" evidence="2">
    <location>
        <begin position="572"/>
        <end position="585"/>
    </location>
</feature>
<dbReference type="PANTHER" id="PTHR18871">
    <property type="entry name" value="CENTROSOMAL PROTEIN OF 112 KDA"/>
    <property type="match status" value="1"/>
</dbReference>